<dbReference type="Proteomes" id="UP000188268">
    <property type="component" value="Unassembled WGS sequence"/>
</dbReference>
<evidence type="ECO:0000313" key="1">
    <source>
        <dbReference type="EMBL" id="OMO82595.1"/>
    </source>
</evidence>
<protein>
    <submittedName>
        <fullName evidence="1">Uncharacterized protein</fullName>
    </submittedName>
</protein>
<keyword evidence="2" id="KW-1185">Reference proteome</keyword>
<dbReference type="AlphaFoldDB" id="A0A1R3IJ41"/>
<reference evidence="1 2" key="1">
    <citation type="submission" date="2013-09" db="EMBL/GenBank/DDBJ databases">
        <title>Corchorus capsularis genome sequencing.</title>
        <authorList>
            <person name="Alam M."/>
            <person name="Haque M.S."/>
            <person name="Islam M.S."/>
            <person name="Emdad E.M."/>
            <person name="Islam M.M."/>
            <person name="Ahmed B."/>
            <person name="Halim A."/>
            <person name="Hossen Q.M.M."/>
            <person name="Hossain M.Z."/>
            <person name="Ahmed R."/>
            <person name="Khan M.M."/>
            <person name="Islam R."/>
            <person name="Rashid M.M."/>
            <person name="Khan S.A."/>
            <person name="Rahman M.S."/>
            <person name="Alam M."/>
        </authorList>
    </citation>
    <scope>NUCLEOTIDE SEQUENCE [LARGE SCALE GENOMIC DNA]</scope>
    <source>
        <strain evidence="2">cv. CVL-1</strain>
        <tissue evidence="1">Whole seedling</tissue>
    </source>
</reference>
<name>A0A1R3IJ41_COCAP</name>
<dbReference type="Gramene" id="OMO82595">
    <property type="protein sequence ID" value="OMO82595"/>
    <property type="gene ID" value="CCACVL1_11872"/>
</dbReference>
<feature type="non-terminal residue" evidence="1">
    <location>
        <position position="1"/>
    </location>
</feature>
<evidence type="ECO:0000313" key="2">
    <source>
        <dbReference type="Proteomes" id="UP000188268"/>
    </source>
</evidence>
<gene>
    <name evidence="1" type="ORF">CCACVL1_11872</name>
</gene>
<comment type="caution">
    <text evidence="1">The sequence shown here is derived from an EMBL/GenBank/DDBJ whole genome shotgun (WGS) entry which is preliminary data.</text>
</comment>
<proteinExistence type="predicted"/>
<accession>A0A1R3IJ41</accession>
<organism evidence="1 2">
    <name type="scientific">Corchorus capsularis</name>
    <name type="common">Jute</name>
    <dbReference type="NCBI Taxonomy" id="210143"/>
    <lineage>
        <taxon>Eukaryota</taxon>
        <taxon>Viridiplantae</taxon>
        <taxon>Streptophyta</taxon>
        <taxon>Embryophyta</taxon>
        <taxon>Tracheophyta</taxon>
        <taxon>Spermatophyta</taxon>
        <taxon>Magnoliopsida</taxon>
        <taxon>eudicotyledons</taxon>
        <taxon>Gunneridae</taxon>
        <taxon>Pentapetalae</taxon>
        <taxon>rosids</taxon>
        <taxon>malvids</taxon>
        <taxon>Malvales</taxon>
        <taxon>Malvaceae</taxon>
        <taxon>Grewioideae</taxon>
        <taxon>Apeibeae</taxon>
        <taxon>Corchorus</taxon>
    </lineage>
</organism>
<sequence>LSEGDKDKAVVSCLLSFFYFFSTAPSGEEKQRVLDIKRKKRSDNGKQQRG</sequence>
<dbReference type="EMBL" id="AWWV01009987">
    <property type="protein sequence ID" value="OMO82595.1"/>
    <property type="molecule type" value="Genomic_DNA"/>
</dbReference>